<dbReference type="GO" id="GO:0019239">
    <property type="term" value="F:deaminase activity"/>
    <property type="evidence" value="ECO:0007669"/>
    <property type="project" value="TreeGrafter"/>
</dbReference>
<dbReference type="AlphaFoldDB" id="A0A381YWQ6"/>
<dbReference type="CDD" id="cd00448">
    <property type="entry name" value="YjgF_YER057c_UK114_family"/>
    <property type="match status" value="1"/>
</dbReference>
<dbReference type="Gene3D" id="3.30.1330.40">
    <property type="entry name" value="RutC-like"/>
    <property type="match status" value="1"/>
</dbReference>
<sequence>MKKLILISALLFSFNGWAEDIVVEYFSSEQTIKQDFPFSDAVKVGNTLYLSGMIGEDEEGNLVEGGIVPEAHNVLKRMGTLLEHYNLGYDDVVKCLVMIDDISQWSLFNSVYVQYFEKPYPARSAFGADGLAGNASFELECIAHIQMTTK</sequence>
<dbReference type="PANTHER" id="PTHR11803:SF39">
    <property type="entry name" value="2-IMINOBUTANOATE_2-IMINOPROPANOATE DEAMINASE"/>
    <property type="match status" value="1"/>
</dbReference>
<proteinExistence type="predicted"/>
<accession>A0A381YWQ6</accession>
<dbReference type="EMBL" id="UINC01019168">
    <property type="protein sequence ID" value="SVA81023.1"/>
    <property type="molecule type" value="Genomic_DNA"/>
</dbReference>
<organism evidence="1">
    <name type="scientific">marine metagenome</name>
    <dbReference type="NCBI Taxonomy" id="408172"/>
    <lineage>
        <taxon>unclassified sequences</taxon>
        <taxon>metagenomes</taxon>
        <taxon>ecological metagenomes</taxon>
    </lineage>
</organism>
<dbReference type="GO" id="GO:0005829">
    <property type="term" value="C:cytosol"/>
    <property type="evidence" value="ECO:0007669"/>
    <property type="project" value="TreeGrafter"/>
</dbReference>
<dbReference type="PANTHER" id="PTHR11803">
    <property type="entry name" value="2-IMINOBUTANOATE/2-IMINOPROPANOATE DEAMINASE RIDA"/>
    <property type="match status" value="1"/>
</dbReference>
<dbReference type="InterPro" id="IPR035959">
    <property type="entry name" value="RutC-like_sf"/>
</dbReference>
<dbReference type="Pfam" id="PF01042">
    <property type="entry name" value="Ribonuc_L-PSP"/>
    <property type="match status" value="1"/>
</dbReference>
<dbReference type="SUPFAM" id="SSF55298">
    <property type="entry name" value="YjgF-like"/>
    <property type="match status" value="1"/>
</dbReference>
<evidence type="ECO:0000313" key="1">
    <source>
        <dbReference type="EMBL" id="SVA81023.1"/>
    </source>
</evidence>
<gene>
    <name evidence="1" type="ORF">METZ01_LOCUS133877</name>
</gene>
<reference evidence="1" key="1">
    <citation type="submission" date="2018-05" db="EMBL/GenBank/DDBJ databases">
        <authorList>
            <person name="Lanie J.A."/>
            <person name="Ng W.-L."/>
            <person name="Kazmierczak K.M."/>
            <person name="Andrzejewski T.M."/>
            <person name="Davidsen T.M."/>
            <person name="Wayne K.J."/>
            <person name="Tettelin H."/>
            <person name="Glass J.I."/>
            <person name="Rusch D."/>
            <person name="Podicherti R."/>
            <person name="Tsui H.-C.T."/>
            <person name="Winkler M.E."/>
        </authorList>
    </citation>
    <scope>NUCLEOTIDE SEQUENCE</scope>
</reference>
<dbReference type="InterPro" id="IPR006175">
    <property type="entry name" value="YjgF/YER057c/UK114"/>
</dbReference>
<name>A0A381YWQ6_9ZZZZ</name>
<protein>
    <submittedName>
        <fullName evidence="1">Uncharacterized protein</fullName>
    </submittedName>
</protein>
<dbReference type="GO" id="GO:0005739">
    <property type="term" value="C:mitochondrion"/>
    <property type="evidence" value="ECO:0007669"/>
    <property type="project" value="TreeGrafter"/>
</dbReference>